<reference evidence="1" key="1">
    <citation type="submission" date="2018-05" db="EMBL/GenBank/DDBJ databases">
        <authorList>
            <person name="Lanie J.A."/>
            <person name="Ng W.-L."/>
            <person name="Kazmierczak K.M."/>
            <person name="Andrzejewski T.M."/>
            <person name="Davidsen T.M."/>
            <person name="Wayne K.J."/>
            <person name="Tettelin H."/>
            <person name="Glass J.I."/>
            <person name="Rusch D."/>
            <person name="Podicherti R."/>
            <person name="Tsui H.-C.T."/>
            <person name="Winkler M.E."/>
        </authorList>
    </citation>
    <scope>NUCLEOTIDE SEQUENCE</scope>
</reference>
<dbReference type="EMBL" id="UINC01098615">
    <property type="protein sequence ID" value="SVC57274.1"/>
    <property type="molecule type" value="Genomic_DNA"/>
</dbReference>
<sequence>MKLHTYVGNDPDLWRRFWVKYNKRKQRNLL</sequence>
<gene>
    <name evidence="1" type="ORF">METZ01_LOCUS310128</name>
</gene>
<organism evidence="1">
    <name type="scientific">marine metagenome</name>
    <dbReference type="NCBI Taxonomy" id="408172"/>
    <lineage>
        <taxon>unclassified sequences</taxon>
        <taxon>metagenomes</taxon>
        <taxon>ecological metagenomes</taxon>
    </lineage>
</organism>
<evidence type="ECO:0000313" key="1">
    <source>
        <dbReference type="EMBL" id="SVC57274.1"/>
    </source>
</evidence>
<name>A0A382N7X0_9ZZZZ</name>
<accession>A0A382N7X0</accession>
<proteinExistence type="predicted"/>
<dbReference type="AlphaFoldDB" id="A0A382N7X0"/>
<protein>
    <submittedName>
        <fullName evidence="1">Uncharacterized protein</fullName>
    </submittedName>
</protein>